<dbReference type="SMART" id="SM00530">
    <property type="entry name" value="HTH_XRE"/>
    <property type="match status" value="1"/>
</dbReference>
<keyword evidence="2" id="KW-0812">Transmembrane</keyword>
<comment type="caution">
    <text evidence="4">The sequence shown here is derived from an EMBL/GenBank/DDBJ whole genome shotgun (WGS) entry which is preliminary data.</text>
</comment>
<keyword evidence="1" id="KW-0238">DNA-binding</keyword>
<dbReference type="InterPro" id="IPR001387">
    <property type="entry name" value="Cro/C1-type_HTH"/>
</dbReference>
<dbReference type="EMBL" id="AZDB01000006">
    <property type="protein sequence ID" value="KRK43604.1"/>
    <property type="molecule type" value="Genomic_DNA"/>
</dbReference>
<proteinExistence type="predicted"/>
<dbReference type="Gene3D" id="1.10.260.40">
    <property type="entry name" value="lambda repressor-like DNA-binding domains"/>
    <property type="match status" value="1"/>
</dbReference>
<dbReference type="GO" id="GO:0003677">
    <property type="term" value="F:DNA binding"/>
    <property type="evidence" value="ECO:0007669"/>
    <property type="project" value="UniProtKB-KW"/>
</dbReference>
<reference evidence="4 5" key="1">
    <citation type="journal article" date="2015" name="Genome Announc.">
        <title>Expanding the biotechnology potential of lactobacilli through comparative genomics of 213 strains and associated genera.</title>
        <authorList>
            <person name="Sun Z."/>
            <person name="Harris H.M."/>
            <person name="McCann A."/>
            <person name="Guo C."/>
            <person name="Argimon S."/>
            <person name="Zhang W."/>
            <person name="Yang X."/>
            <person name="Jeffery I.B."/>
            <person name="Cooney J.C."/>
            <person name="Kagawa T.F."/>
            <person name="Liu W."/>
            <person name="Song Y."/>
            <person name="Salvetti E."/>
            <person name="Wrobel A."/>
            <person name="Rasinkangas P."/>
            <person name="Parkhill J."/>
            <person name="Rea M.C."/>
            <person name="O'Sullivan O."/>
            <person name="Ritari J."/>
            <person name="Douillard F.P."/>
            <person name="Paul Ross R."/>
            <person name="Yang R."/>
            <person name="Briner A.E."/>
            <person name="Felis G.E."/>
            <person name="de Vos W.M."/>
            <person name="Barrangou R."/>
            <person name="Klaenhammer T.R."/>
            <person name="Caufield P.W."/>
            <person name="Cui Y."/>
            <person name="Zhang H."/>
            <person name="O'Toole P.W."/>
        </authorList>
    </citation>
    <scope>NUCLEOTIDE SEQUENCE [LARGE SCALE GENOMIC DNA]</scope>
    <source>
        <strain evidence="4 5">JCM 15951</strain>
    </source>
</reference>
<protein>
    <submittedName>
        <fullName evidence="4">XRE family transcriptional regulator</fullName>
    </submittedName>
</protein>
<dbReference type="PANTHER" id="PTHR46558:SF15">
    <property type="entry name" value="HELIX-TURN-HELIX DOMAIN PROTEIN"/>
    <property type="match status" value="1"/>
</dbReference>
<dbReference type="SUPFAM" id="SSF47413">
    <property type="entry name" value="lambda repressor-like DNA-binding domains"/>
    <property type="match status" value="1"/>
</dbReference>
<dbReference type="Pfam" id="PF01381">
    <property type="entry name" value="HTH_3"/>
    <property type="match status" value="1"/>
</dbReference>
<evidence type="ECO:0000256" key="2">
    <source>
        <dbReference type="SAM" id="Phobius"/>
    </source>
</evidence>
<accession>A0A837RKA3</accession>
<dbReference type="InterPro" id="IPR010982">
    <property type="entry name" value="Lambda_DNA-bd_dom_sf"/>
</dbReference>
<keyword evidence="2" id="KW-1133">Transmembrane helix</keyword>
<keyword evidence="2" id="KW-0472">Membrane</keyword>
<dbReference type="CDD" id="cd00093">
    <property type="entry name" value="HTH_XRE"/>
    <property type="match status" value="1"/>
</dbReference>
<dbReference type="PANTHER" id="PTHR46558">
    <property type="entry name" value="TRACRIPTIONAL REGULATORY PROTEIN-RELATED-RELATED"/>
    <property type="match status" value="1"/>
</dbReference>
<dbReference type="PROSITE" id="PS50943">
    <property type="entry name" value="HTH_CROC1"/>
    <property type="match status" value="1"/>
</dbReference>
<organism evidence="4 5">
    <name type="scientific">Companilactobacillus crustorum JCM 15951</name>
    <dbReference type="NCBI Taxonomy" id="1423737"/>
    <lineage>
        <taxon>Bacteria</taxon>
        <taxon>Bacillati</taxon>
        <taxon>Bacillota</taxon>
        <taxon>Bacilli</taxon>
        <taxon>Lactobacillales</taxon>
        <taxon>Lactobacillaceae</taxon>
        <taxon>Companilactobacillus</taxon>
    </lineage>
</organism>
<feature type="transmembrane region" description="Helical" evidence="2">
    <location>
        <begin position="89"/>
        <end position="113"/>
    </location>
</feature>
<dbReference type="AlphaFoldDB" id="A0A837RKA3"/>
<evidence type="ECO:0000256" key="1">
    <source>
        <dbReference type="ARBA" id="ARBA00023125"/>
    </source>
</evidence>
<name>A0A837RKA3_9LACO</name>
<evidence type="ECO:0000313" key="5">
    <source>
        <dbReference type="Proteomes" id="UP000050964"/>
    </source>
</evidence>
<feature type="domain" description="HTH cro/C1-type" evidence="3">
    <location>
        <begin position="12"/>
        <end position="66"/>
    </location>
</feature>
<evidence type="ECO:0000259" key="3">
    <source>
        <dbReference type="PROSITE" id="PS50943"/>
    </source>
</evidence>
<evidence type="ECO:0000313" key="4">
    <source>
        <dbReference type="EMBL" id="KRK43604.1"/>
    </source>
</evidence>
<gene>
    <name evidence="4" type="ORF">FD26_GL001813</name>
</gene>
<sequence>MGEVEMELSEQLKNYRKRESLTQRQLATKLNVSDKTISSWETERTYPDISLLIEISSILNLSLDDLLKGDSNTVEKIDKDLKLKKVYKWWLIGIVLIFIVIGGSVAFLISYQYENEMVDRFNPLLSKKVGYTALPTEKTAVESDYAVIHEGNKRKKALGMPFKHMVVTDDAWGNSEFLTFQGGLPPIDKPFAMVEHRGIYVSRINFVDWDSIPKAIRNNMYKDYAKYRGMYENWQDSEKKLPKEIRNKEKTFMMRVGSY</sequence>
<dbReference type="Proteomes" id="UP000050964">
    <property type="component" value="Unassembled WGS sequence"/>
</dbReference>